<dbReference type="Gene3D" id="1.20.1250.20">
    <property type="entry name" value="MFS general substrate transporter like domains"/>
    <property type="match status" value="1"/>
</dbReference>
<evidence type="ECO:0000256" key="3">
    <source>
        <dbReference type="ARBA" id="ARBA00022448"/>
    </source>
</evidence>
<comment type="subcellular location">
    <subcellularLocation>
        <location evidence="1">Cell membrane</location>
        <topology evidence="1">Multi-pass membrane protein</topology>
    </subcellularLocation>
</comment>
<feature type="transmembrane region" description="Helical" evidence="7">
    <location>
        <begin position="228"/>
        <end position="250"/>
    </location>
</feature>
<comment type="similarity">
    <text evidence="2">Belongs to the major facilitator superfamily.</text>
</comment>
<dbReference type="Pfam" id="PF07690">
    <property type="entry name" value="MFS_1"/>
    <property type="match status" value="1"/>
</dbReference>
<dbReference type="PANTHER" id="PTHR23514:SF3">
    <property type="entry name" value="BYPASS OF STOP CODON PROTEIN 6"/>
    <property type="match status" value="1"/>
</dbReference>
<organism evidence="9 10">
    <name type="scientific">Hungatella hathewayi</name>
    <dbReference type="NCBI Taxonomy" id="154046"/>
    <lineage>
        <taxon>Bacteria</taxon>
        <taxon>Bacillati</taxon>
        <taxon>Bacillota</taxon>
        <taxon>Clostridia</taxon>
        <taxon>Lachnospirales</taxon>
        <taxon>Lachnospiraceae</taxon>
        <taxon>Hungatella</taxon>
    </lineage>
</organism>
<dbReference type="AlphaFoldDB" id="A0AAW9WIB0"/>
<accession>A0AAW9WIB0</accession>
<feature type="transmembrane region" description="Helical" evidence="7">
    <location>
        <begin position="262"/>
        <end position="282"/>
    </location>
</feature>
<keyword evidence="5 7" id="KW-1133">Transmembrane helix</keyword>
<dbReference type="InterPro" id="IPR051788">
    <property type="entry name" value="MFS_Transporter"/>
</dbReference>
<evidence type="ECO:0000256" key="7">
    <source>
        <dbReference type="SAM" id="Phobius"/>
    </source>
</evidence>
<gene>
    <name evidence="9" type="ORF">GNE07_17480</name>
</gene>
<dbReference type="InterPro" id="IPR036259">
    <property type="entry name" value="MFS_trans_sf"/>
</dbReference>
<dbReference type="InterPro" id="IPR020846">
    <property type="entry name" value="MFS_dom"/>
</dbReference>
<reference evidence="9 10" key="1">
    <citation type="submission" date="2019-09" db="EMBL/GenBank/DDBJ databases">
        <title>Draft genome sequencing of Hungatella hathewayi 123Y-2.</title>
        <authorList>
            <person name="Lv Q."/>
            <person name="Li S."/>
        </authorList>
    </citation>
    <scope>NUCLEOTIDE SEQUENCE [LARGE SCALE GENOMIC DNA]</scope>
    <source>
        <strain evidence="9 10">123Y-2</strain>
    </source>
</reference>
<feature type="transmembrane region" description="Helical" evidence="7">
    <location>
        <begin position="116"/>
        <end position="137"/>
    </location>
</feature>
<feature type="transmembrane region" description="Helical" evidence="7">
    <location>
        <begin position="354"/>
        <end position="374"/>
    </location>
</feature>
<evidence type="ECO:0000259" key="8">
    <source>
        <dbReference type="PROSITE" id="PS50850"/>
    </source>
</evidence>
<feature type="transmembrane region" description="Helical" evidence="7">
    <location>
        <begin position="149"/>
        <end position="170"/>
    </location>
</feature>
<feature type="transmembrane region" description="Helical" evidence="7">
    <location>
        <begin position="90"/>
        <end position="110"/>
    </location>
</feature>
<dbReference type="EMBL" id="WNME01000011">
    <property type="protein sequence ID" value="MUB64825.1"/>
    <property type="molecule type" value="Genomic_DNA"/>
</dbReference>
<feature type="transmembrane region" description="Helical" evidence="7">
    <location>
        <begin position="25"/>
        <end position="48"/>
    </location>
</feature>
<evidence type="ECO:0000313" key="10">
    <source>
        <dbReference type="Proteomes" id="UP000434223"/>
    </source>
</evidence>
<feature type="transmembrane region" description="Helical" evidence="7">
    <location>
        <begin position="60"/>
        <end position="83"/>
    </location>
</feature>
<name>A0AAW9WIB0_9FIRM</name>
<evidence type="ECO:0000256" key="1">
    <source>
        <dbReference type="ARBA" id="ARBA00004651"/>
    </source>
</evidence>
<dbReference type="InterPro" id="IPR011701">
    <property type="entry name" value="MFS"/>
</dbReference>
<dbReference type="SUPFAM" id="SSF103473">
    <property type="entry name" value="MFS general substrate transporter"/>
    <property type="match status" value="1"/>
</dbReference>
<protein>
    <submittedName>
        <fullName evidence="9">MFS transporter</fullName>
    </submittedName>
</protein>
<dbReference type="Proteomes" id="UP000434223">
    <property type="component" value="Unassembled WGS sequence"/>
</dbReference>
<feature type="transmembrane region" description="Helical" evidence="7">
    <location>
        <begin position="294"/>
        <end position="312"/>
    </location>
</feature>
<feature type="domain" description="Major facilitator superfamily (MFS) profile" evidence="8">
    <location>
        <begin position="26"/>
        <end position="399"/>
    </location>
</feature>
<keyword evidence="6 7" id="KW-0472">Membrane</keyword>
<evidence type="ECO:0000256" key="2">
    <source>
        <dbReference type="ARBA" id="ARBA00008335"/>
    </source>
</evidence>
<proteinExistence type="inferred from homology"/>
<dbReference type="PANTHER" id="PTHR23514">
    <property type="entry name" value="BYPASS OF STOP CODON PROTEIN 6"/>
    <property type="match status" value="1"/>
</dbReference>
<feature type="transmembrane region" description="Helical" evidence="7">
    <location>
        <begin position="318"/>
        <end position="342"/>
    </location>
</feature>
<evidence type="ECO:0000256" key="5">
    <source>
        <dbReference type="ARBA" id="ARBA00022989"/>
    </source>
</evidence>
<dbReference type="PROSITE" id="PS50850">
    <property type="entry name" value="MFS"/>
    <property type="match status" value="1"/>
</dbReference>
<evidence type="ECO:0000256" key="6">
    <source>
        <dbReference type="ARBA" id="ARBA00023136"/>
    </source>
</evidence>
<dbReference type="GO" id="GO:0005886">
    <property type="term" value="C:plasma membrane"/>
    <property type="evidence" value="ECO:0007669"/>
    <property type="project" value="UniProtKB-SubCell"/>
</dbReference>
<keyword evidence="4 7" id="KW-0812">Transmembrane</keyword>
<evidence type="ECO:0000313" key="9">
    <source>
        <dbReference type="EMBL" id="MUB64825.1"/>
    </source>
</evidence>
<keyword evidence="3" id="KW-0813">Transport</keyword>
<feature type="transmembrane region" description="Helical" evidence="7">
    <location>
        <begin position="182"/>
        <end position="203"/>
    </location>
</feature>
<dbReference type="GO" id="GO:0022857">
    <property type="term" value="F:transmembrane transporter activity"/>
    <property type="evidence" value="ECO:0007669"/>
    <property type="project" value="InterPro"/>
</dbReference>
<feature type="transmembrane region" description="Helical" evidence="7">
    <location>
        <begin position="380"/>
        <end position="400"/>
    </location>
</feature>
<sequence length="415" mass="44329">MNSMQQITSSMAVKGQAVHSGRMKIIIYCLFGIMFFFAISSTMIGILIPEMTTSYNLNNTQIGIIGSVQNVGGIAAMIFGGVLSDRFPKLKLIVVFFTIYTAVLFGIGAAPAYVMLLVFFFALGVANSYLNLLISAFVSEAYGDKRTAYLNMIHAFFSLGSLAGPIYASIVQRSGQPWNRSFVNLGVLCTAVTLAFVIIAIPVKDDKKKSGNGNLLGGVKRLLADRTILILALLCAAYMGHQSAIGLWITTYIQDGLGLDRSVSSMALILFWGGIVAGRFMQPAVDRKIEYSKWLCTTCFLSAFLYIAAFLLGNGVFLIAVLFTVGALTGAAFPSIIGMACGKYPHLSGTATSTVSLTSSLIGTVLSGFIGALVDAAGYLAGMMVIPVLLVICTAILTVYRRMQGVDKQAEGNEK</sequence>
<evidence type="ECO:0000256" key="4">
    <source>
        <dbReference type="ARBA" id="ARBA00022692"/>
    </source>
</evidence>
<comment type="caution">
    <text evidence="9">The sequence shown here is derived from an EMBL/GenBank/DDBJ whole genome shotgun (WGS) entry which is preliminary data.</text>
</comment>